<keyword evidence="1" id="KW-0863">Zinc-finger</keyword>
<feature type="compositionally biased region" description="Basic and acidic residues" evidence="2">
    <location>
        <begin position="153"/>
        <end position="162"/>
    </location>
</feature>
<gene>
    <name evidence="5" type="primary">LOC108564523</name>
</gene>
<keyword evidence="4" id="KW-1185">Reference proteome</keyword>
<name>A0ABM1MWX9_NICVS</name>
<dbReference type="PROSITE" id="PS50158">
    <property type="entry name" value="ZF_CCHC"/>
    <property type="match status" value="1"/>
</dbReference>
<dbReference type="GeneID" id="108564523"/>
<dbReference type="InterPro" id="IPR001878">
    <property type="entry name" value="Znf_CCHC"/>
</dbReference>
<feature type="compositionally biased region" description="Polar residues" evidence="2">
    <location>
        <begin position="1"/>
        <end position="11"/>
    </location>
</feature>
<keyword evidence="1" id="KW-0479">Metal-binding</keyword>
<feature type="compositionally biased region" description="Acidic residues" evidence="2">
    <location>
        <begin position="12"/>
        <end position="22"/>
    </location>
</feature>
<evidence type="ECO:0000256" key="1">
    <source>
        <dbReference type="PROSITE-ProRule" id="PRU00047"/>
    </source>
</evidence>
<feature type="compositionally biased region" description="Basic and acidic residues" evidence="2">
    <location>
        <begin position="61"/>
        <end position="85"/>
    </location>
</feature>
<dbReference type="RefSeq" id="XP_017779079.1">
    <property type="nucleotide sequence ID" value="XM_017923590.1"/>
</dbReference>
<reference evidence="5" key="1">
    <citation type="submission" date="2025-08" db="UniProtKB">
        <authorList>
            <consortium name="RefSeq"/>
        </authorList>
    </citation>
    <scope>IDENTIFICATION</scope>
    <source>
        <tissue evidence="5">Whole Larva</tissue>
    </source>
</reference>
<dbReference type="InterPro" id="IPR036875">
    <property type="entry name" value="Znf_CCHC_sf"/>
</dbReference>
<dbReference type="Gene3D" id="4.10.60.10">
    <property type="entry name" value="Zinc finger, CCHC-type"/>
    <property type="match status" value="1"/>
</dbReference>
<accession>A0ABM1MWX9</accession>
<organism evidence="4 5">
    <name type="scientific">Nicrophorus vespilloides</name>
    <name type="common">Boreal carrion beetle</name>
    <dbReference type="NCBI Taxonomy" id="110193"/>
    <lineage>
        <taxon>Eukaryota</taxon>
        <taxon>Metazoa</taxon>
        <taxon>Ecdysozoa</taxon>
        <taxon>Arthropoda</taxon>
        <taxon>Hexapoda</taxon>
        <taxon>Insecta</taxon>
        <taxon>Pterygota</taxon>
        <taxon>Neoptera</taxon>
        <taxon>Endopterygota</taxon>
        <taxon>Coleoptera</taxon>
        <taxon>Polyphaga</taxon>
        <taxon>Staphyliniformia</taxon>
        <taxon>Silphidae</taxon>
        <taxon>Nicrophorinae</taxon>
        <taxon>Nicrophorus</taxon>
    </lineage>
</organism>
<evidence type="ECO:0000259" key="3">
    <source>
        <dbReference type="PROSITE" id="PS50158"/>
    </source>
</evidence>
<sequence length="567" mass="62086">MADVESNNSSDAESDISAEFSEEESRVKTRSVRKFTKMATDVATDRVATKPRARAQTQRGKTAEKTSQDGGSREEAVGSKPDQHGGARGSAAVAKTGQDGDARGDAAATKVSKDGGLKCGVAAPKIRVVQDVLVRRRDDEDAPSGNESSDGSVTDKRGGKITKAERQLYKQVQANRSCDVLEAHDAYNEARKAVQTLRLKSRAQDHQGLLNLLEDAHVTMITKLERVATRMEDAVARLDYLQEKLCESALTGGNDDEGWNEVGKGGRVLDAKQTQRIEPTKRSYADTAKTTKAAGKAKATKLTLADRINVSKAAQALKENLPVVLIKDVKGVLNTGVVRNKVISGLRPALAGLKVKTTRSARNGVVLELESVEDANKLLKATGICKNMGLVATAPKGTRPKIIVRNFYTECSDDEIIDEIAACNDMPAGFADTAKVVWRAKNGTTVIECEENAREILVNGVFTAFWHRYTAKNYVSVQRCFRCLGFDHRVNECTAKVASCNRCGYEGHLASECKVKDKDLECINCWRMERNCKHRALTDACPLYVRERNKRVKRVNYVASVECMKND</sequence>
<evidence type="ECO:0000256" key="2">
    <source>
        <dbReference type="SAM" id="MobiDB-lite"/>
    </source>
</evidence>
<feature type="domain" description="CCHC-type" evidence="3">
    <location>
        <begin position="500"/>
        <end position="514"/>
    </location>
</feature>
<evidence type="ECO:0000313" key="5">
    <source>
        <dbReference type="RefSeq" id="XP_017779079.1"/>
    </source>
</evidence>
<protein>
    <submittedName>
        <fullName evidence="5">Uncharacterized protein LOC108564523</fullName>
    </submittedName>
</protein>
<dbReference type="Proteomes" id="UP000695000">
    <property type="component" value="Unplaced"/>
</dbReference>
<dbReference type="SMART" id="SM00343">
    <property type="entry name" value="ZnF_C2HC"/>
    <property type="match status" value="2"/>
</dbReference>
<evidence type="ECO:0000313" key="4">
    <source>
        <dbReference type="Proteomes" id="UP000695000"/>
    </source>
</evidence>
<keyword evidence="1" id="KW-0862">Zinc</keyword>
<feature type="region of interest" description="Disordered" evidence="2">
    <location>
        <begin position="1"/>
        <end position="112"/>
    </location>
</feature>
<proteinExistence type="predicted"/>
<dbReference type="SUPFAM" id="SSF57756">
    <property type="entry name" value="Retrovirus zinc finger-like domains"/>
    <property type="match status" value="1"/>
</dbReference>
<feature type="region of interest" description="Disordered" evidence="2">
    <location>
        <begin position="134"/>
        <end position="162"/>
    </location>
</feature>